<dbReference type="InterPro" id="IPR050778">
    <property type="entry name" value="Cueball_EGF_LRP_Nidogen"/>
</dbReference>
<dbReference type="SUPFAM" id="SSF63825">
    <property type="entry name" value="YWTD domain"/>
    <property type="match status" value="1"/>
</dbReference>
<evidence type="ECO:0000313" key="6">
    <source>
        <dbReference type="Proteomes" id="UP000683360"/>
    </source>
</evidence>
<sequence>MAAYDVSMFVDHIGRRLYWIDGSLNQIKSTRFDGTDTYTVIKNENVLPKPFDLVVYGSYVYWSNWEYRSICRVNKNTGRDFSIVANYIRSPMGIQVFADGVQPKGTNACEISNGGCSHICFPLPTYSSDQSTLSGCMCPDFYAMTSDNKTCVTIKPPKDIIIDIRSTSVKVSWNFPVILDYIVQTELELYDNDVSIYAWMVPKVEHTFWATENLVYSDLNKNINITWISSTDRPSVDVYFDSLVDKQKKIFANENPIDNPQKYRNLNKNGLNIQFTLQDVLISDVGLYKSAPASDITVIDGCALLVITENPKTPYMTYDKQPFVGSTSVFKCSSSVKRHPMYLPSHLQYTWSAVGIKQDNTLSINPITKSDKGKDVSCTVTDDRGKVSASSNTVSLDPYYGPESIRLSTDSESVNVTEGNITNNQTYTINAVSQNDAGIYSCAVTHQNDTARIGSIEVTIIVHEKVIEASTEGAKTLRTETTSVDLTSHSNSENVTQIPDEDSNEKNRQTDHGVISKEIIIYPIVGVVVIIGIVVLILVFLRRHRNSPQRTEKPFEEPDKRISTVSAIYDTIDEQRELTTNMYNPNSEYLDPFHELASSRTDPKYVFSDLLHRHGDASISESNVPSNDQTDIETVPKSRNDPNSFQSISNPIRYGDVDNYWSNENSDNSDYLRPVNFNNR</sequence>
<dbReference type="Gene3D" id="2.60.40.10">
    <property type="entry name" value="Immunoglobulins"/>
    <property type="match status" value="1"/>
</dbReference>
<proteinExistence type="predicted"/>
<protein>
    <recommendedName>
        <fullName evidence="4">Ig-like domain-containing protein</fullName>
    </recommendedName>
</protein>
<dbReference type="Gene3D" id="2.10.25.10">
    <property type="entry name" value="Laminin"/>
    <property type="match status" value="1"/>
</dbReference>
<dbReference type="InterPro" id="IPR007110">
    <property type="entry name" value="Ig-like_dom"/>
</dbReference>
<dbReference type="EMBL" id="CAJPWZ010000129">
    <property type="protein sequence ID" value="CAG2186388.1"/>
    <property type="molecule type" value="Genomic_DNA"/>
</dbReference>
<gene>
    <name evidence="5" type="ORF">MEDL_1921</name>
</gene>
<keyword evidence="3" id="KW-0472">Membrane</keyword>
<evidence type="ECO:0000313" key="5">
    <source>
        <dbReference type="EMBL" id="CAG2186388.1"/>
    </source>
</evidence>
<dbReference type="SUPFAM" id="SSF48726">
    <property type="entry name" value="Immunoglobulin"/>
    <property type="match status" value="1"/>
</dbReference>
<organism evidence="5 6">
    <name type="scientific">Mytilus edulis</name>
    <name type="common">Blue mussel</name>
    <dbReference type="NCBI Taxonomy" id="6550"/>
    <lineage>
        <taxon>Eukaryota</taxon>
        <taxon>Metazoa</taxon>
        <taxon>Spiralia</taxon>
        <taxon>Lophotrochozoa</taxon>
        <taxon>Mollusca</taxon>
        <taxon>Bivalvia</taxon>
        <taxon>Autobranchia</taxon>
        <taxon>Pteriomorphia</taxon>
        <taxon>Mytilida</taxon>
        <taxon>Mytiloidea</taxon>
        <taxon>Mytilidae</taxon>
        <taxon>Mytilinae</taxon>
        <taxon>Mytilus</taxon>
    </lineage>
</organism>
<reference evidence="5" key="1">
    <citation type="submission" date="2021-03" db="EMBL/GenBank/DDBJ databases">
        <authorList>
            <person name="Bekaert M."/>
        </authorList>
    </citation>
    <scope>NUCLEOTIDE SEQUENCE</scope>
</reference>
<dbReference type="PROSITE" id="PS51120">
    <property type="entry name" value="LDLRB"/>
    <property type="match status" value="1"/>
</dbReference>
<accession>A0A8S3PRP8</accession>
<evidence type="ECO:0000259" key="4">
    <source>
        <dbReference type="PROSITE" id="PS50835"/>
    </source>
</evidence>
<evidence type="ECO:0000256" key="3">
    <source>
        <dbReference type="SAM" id="Phobius"/>
    </source>
</evidence>
<keyword evidence="6" id="KW-1185">Reference proteome</keyword>
<feature type="region of interest" description="Disordered" evidence="2">
    <location>
        <begin position="478"/>
        <end position="509"/>
    </location>
</feature>
<dbReference type="InterPro" id="IPR000033">
    <property type="entry name" value="LDLR_classB_rpt"/>
</dbReference>
<dbReference type="Pfam" id="PF00058">
    <property type="entry name" value="Ldl_recept_b"/>
    <property type="match status" value="1"/>
</dbReference>
<dbReference type="PANTHER" id="PTHR46513:SF13">
    <property type="entry name" value="EGF-LIKE DOMAIN-CONTAINING PROTEIN"/>
    <property type="match status" value="1"/>
</dbReference>
<feature type="compositionally biased region" description="Polar residues" evidence="2">
    <location>
        <begin position="479"/>
        <end position="497"/>
    </location>
</feature>
<dbReference type="SMART" id="SM00135">
    <property type="entry name" value="LY"/>
    <property type="match status" value="2"/>
</dbReference>
<dbReference type="InterPro" id="IPR003599">
    <property type="entry name" value="Ig_sub"/>
</dbReference>
<comment type="caution">
    <text evidence="5">The sequence shown here is derived from an EMBL/GenBank/DDBJ whole genome shotgun (WGS) entry which is preliminary data.</text>
</comment>
<dbReference type="InterPro" id="IPR036179">
    <property type="entry name" value="Ig-like_dom_sf"/>
</dbReference>
<feature type="transmembrane region" description="Helical" evidence="3">
    <location>
        <begin position="519"/>
        <end position="541"/>
    </location>
</feature>
<feature type="compositionally biased region" description="Polar residues" evidence="2">
    <location>
        <begin position="641"/>
        <end position="650"/>
    </location>
</feature>
<evidence type="ECO:0000256" key="1">
    <source>
        <dbReference type="PROSITE-ProRule" id="PRU00461"/>
    </source>
</evidence>
<dbReference type="Gene3D" id="2.120.10.30">
    <property type="entry name" value="TolB, C-terminal domain"/>
    <property type="match status" value="1"/>
</dbReference>
<dbReference type="PROSITE" id="PS50835">
    <property type="entry name" value="IG_LIKE"/>
    <property type="match status" value="1"/>
</dbReference>
<dbReference type="InterPro" id="IPR011042">
    <property type="entry name" value="6-blade_b-propeller_TolB-like"/>
</dbReference>
<feature type="repeat" description="LDL-receptor class B" evidence="1">
    <location>
        <begin position="15"/>
        <end position="59"/>
    </location>
</feature>
<dbReference type="InterPro" id="IPR013783">
    <property type="entry name" value="Ig-like_fold"/>
</dbReference>
<name>A0A8S3PRP8_MYTED</name>
<feature type="region of interest" description="Disordered" evidence="2">
    <location>
        <begin position="661"/>
        <end position="680"/>
    </location>
</feature>
<evidence type="ECO:0000256" key="2">
    <source>
        <dbReference type="SAM" id="MobiDB-lite"/>
    </source>
</evidence>
<feature type="domain" description="Ig-like" evidence="4">
    <location>
        <begin position="311"/>
        <end position="459"/>
    </location>
</feature>
<feature type="compositionally biased region" description="Polar residues" evidence="2">
    <location>
        <begin position="619"/>
        <end position="629"/>
    </location>
</feature>
<dbReference type="PANTHER" id="PTHR46513">
    <property type="entry name" value="VITELLOGENIN RECEPTOR-LIKE PROTEIN-RELATED-RELATED"/>
    <property type="match status" value="1"/>
</dbReference>
<dbReference type="Proteomes" id="UP000683360">
    <property type="component" value="Unassembled WGS sequence"/>
</dbReference>
<dbReference type="OrthoDB" id="6131302at2759"/>
<dbReference type="SUPFAM" id="SSF57196">
    <property type="entry name" value="EGF/Laminin"/>
    <property type="match status" value="1"/>
</dbReference>
<dbReference type="SMART" id="SM00409">
    <property type="entry name" value="IG"/>
    <property type="match status" value="1"/>
</dbReference>
<feature type="region of interest" description="Disordered" evidence="2">
    <location>
        <begin position="618"/>
        <end position="651"/>
    </location>
</feature>
<dbReference type="AlphaFoldDB" id="A0A8S3PRP8"/>
<keyword evidence="3" id="KW-0812">Transmembrane</keyword>
<keyword evidence="3" id="KW-1133">Transmembrane helix</keyword>